<reference evidence="2" key="1">
    <citation type="journal article" date="2019" name="Int. J. Syst. Evol. Microbiol.">
        <title>The Global Catalogue of Microorganisms (GCM) 10K type strain sequencing project: providing services to taxonomists for standard genome sequencing and annotation.</title>
        <authorList>
            <consortium name="The Broad Institute Genomics Platform"/>
            <consortium name="The Broad Institute Genome Sequencing Center for Infectious Disease"/>
            <person name="Wu L."/>
            <person name="Ma J."/>
        </authorList>
    </citation>
    <scope>NUCLEOTIDE SEQUENCE [LARGE SCALE GENOMIC DNA]</scope>
    <source>
        <strain evidence="2">KCTC 23917</strain>
    </source>
</reference>
<name>A0ABQ2Y220_9BURK</name>
<dbReference type="EMBL" id="BMYU01000012">
    <property type="protein sequence ID" value="GGX53130.1"/>
    <property type="molecule type" value="Genomic_DNA"/>
</dbReference>
<organism evidence="1 2">
    <name type="scientific">Undibacterium squillarum</name>
    <dbReference type="NCBI Taxonomy" id="1131567"/>
    <lineage>
        <taxon>Bacteria</taxon>
        <taxon>Pseudomonadati</taxon>
        <taxon>Pseudomonadota</taxon>
        <taxon>Betaproteobacteria</taxon>
        <taxon>Burkholderiales</taxon>
        <taxon>Oxalobacteraceae</taxon>
        <taxon>Undibacterium</taxon>
    </lineage>
</organism>
<dbReference type="RefSeq" id="WP_189358793.1">
    <property type="nucleotide sequence ID" value="NZ_BMYU01000012.1"/>
</dbReference>
<comment type="caution">
    <text evidence="1">The sequence shown here is derived from an EMBL/GenBank/DDBJ whole genome shotgun (WGS) entry which is preliminary data.</text>
</comment>
<dbReference type="Proteomes" id="UP000653343">
    <property type="component" value="Unassembled WGS sequence"/>
</dbReference>
<accession>A0ABQ2Y220</accession>
<gene>
    <name evidence="1" type="ORF">GCM10010946_34650</name>
</gene>
<proteinExistence type="predicted"/>
<evidence type="ECO:0000313" key="1">
    <source>
        <dbReference type="EMBL" id="GGX53130.1"/>
    </source>
</evidence>
<sequence>MCRYENQPAQKQLNELLKKNDYLQSCFNSQRIAFAEALAAIVKAVVAVNPELAAPLAASINEIGEGFTDSGPSVRGDRSLFARAMRDSLQRATGGNG</sequence>
<protein>
    <submittedName>
        <fullName evidence="1">Uncharacterized protein</fullName>
    </submittedName>
</protein>
<evidence type="ECO:0000313" key="2">
    <source>
        <dbReference type="Proteomes" id="UP000653343"/>
    </source>
</evidence>
<keyword evidence="2" id="KW-1185">Reference proteome</keyword>